<dbReference type="InterPro" id="IPR035983">
    <property type="entry name" value="Hect_E3_ubiquitin_ligase"/>
</dbReference>
<dbReference type="PROSITE" id="PS50237">
    <property type="entry name" value="HECT"/>
    <property type="match status" value="1"/>
</dbReference>
<dbReference type="InterPro" id="IPR000569">
    <property type="entry name" value="HECT_dom"/>
</dbReference>
<dbReference type="Pfam" id="PF00632">
    <property type="entry name" value="HECT"/>
    <property type="match status" value="1"/>
</dbReference>
<feature type="active site" description="Glycyl thioester intermediate" evidence="2">
    <location>
        <position position="22"/>
    </location>
</feature>
<organism evidence="4 5">
    <name type="scientific">Mesorhabditis belari</name>
    <dbReference type="NCBI Taxonomy" id="2138241"/>
    <lineage>
        <taxon>Eukaryota</taxon>
        <taxon>Metazoa</taxon>
        <taxon>Ecdysozoa</taxon>
        <taxon>Nematoda</taxon>
        <taxon>Chromadorea</taxon>
        <taxon>Rhabditida</taxon>
        <taxon>Rhabditina</taxon>
        <taxon>Rhabditomorpha</taxon>
        <taxon>Rhabditoidea</taxon>
        <taxon>Rhabditidae</taxon>
        <taxon>Mesorhabditinae</taxon>
        <taxon>Mesorhabditis</taxon>
    </lineage>
</organism>
<keyword evidence="4" id="KW-1185">Reference proteome</keyword>
<evidence type="ECO:0000313" key="4">
    <source>
        <dbReference type="Proteomes" id="UP000887575"/>
    </source>
</evidence>
<proteinExistence type="predicted"/>
<dbReference type="GO" id="GO:0004842">
    <property type="term" value="F:ubiquitin-protein transferase activity"/>
    <property type="evidence" value="ECO:0007669"/>
    <property type="project" value="InterPro"/>
</dbReference>
<feature type="domain" description="HECT" evidence="3">
    <location>
        <begin position="10"/>
        <end position="44"/>
    </location>
</feature>
<accession>A0AAF3JAW2</accession>
<evidence type="ECO:0000313" key="5">
    <source>
        <dbReference type="WBParaSite" id="MBELARI_LOCUS7477"/>
    </source>
</evidence>
<evidence type="ECO:0000256" key="1">
    <source>
        <dbReference type="ARBA" id="ARBA00022786"/>
    </source>
</evidence>
<reference evidence="5" key="1">
    <citation type="submission" date="2024-02" db="UniProtKB">
        <authorList>
            <consortium name="WormBaseParasite"/>
        </authorList>
    </citation>
    <scope>IDENTIFICATION</scope>
</reference>
<dbReference type="AlphaFoldDB" id="A0AAF3JAW2"/>
<evidence type="ECO:0000259" key="3">
    <source>
        <dbReference type="PROSITE" id="PS50237"/>
    </source>
</evidence>
<keyword evidence="1 2" id="KW-0833">Ubl conjugation pathway</keyword>
<dbReference type="Gene3D" id="3.30.2410.10">
    <property type="entry name" value="Hect, E3 ligase catalytic domain"/>
    <property type="match status" value="1"/>
</dbReference>
<protein>
    <recommendedName>
        <fullName evidence="3">HECT domain-containing protein</fullName>
    </recommendedName>
</protein>
<name>A0AAF3JAW2_9BILA</name>
<sequence>MTTLLCFTKNLSNDHLPSANTCVSRLYMPHYTSKNTMYLKLRNAKLKFTMFRSIVEFFKWFCCRKKLQDGSDIERARGHDFDNPRHCEGGHGTCTADKQIVGTVTYPWCKSHAEEHQKEHREKVEKLPKECIVIYTDGACRRHASYRFPLAANDSHMHILYPVKDLGFFSKMLIFKPGKVFRETSRVIQELEEKAELQQKRVPHFQCKFVIFSVFHPFFCKFSYFWSKF</sequence>
<dbReference type="Proteomes" id="UP000887575">
    <property type="component" value="Unassembled WGS sequence"/>
</dbReference>
<dbReference type="WBParaSite" id="MBELARI_LOCUS7477">
    <property type="protein sequence ID" value="MBELARI_LOCUS7477"/>
    <property type="gene ID" value="MBELARI_LOCUS7477"/>
</dbReference>
<evidence type="ECO:0000256" key="2">
    <source>
        <dbReference type="PROSITE-ProRule" id="PRU00104"/>
    </source>
</evidence>
<dbReference type="SUPFAM" id="SSF56204">
    <property type="entry name" value="Hect, E3 ligase catalytic domain"/>
    <property type="match status" value="1"/>
</dbReference>